<keyword evidence="6" id="KW-0812">Transmembrane</keyword>
<keyword evidence="3" id="KW-0808">Transferase</keyword>
<feature type="transmembrane region" description="Helical" evidence="6">
    <location>
        <begin position="210"/>
        <end position="235"/>
    </location>
</feature>
<dbReference type="PANTHER" id="PTHR24421:SF10">
    <property type="entry name" value="NITRATE_NITRITE SENSOR PROTEIN NARQ"/>
    <property type="match status" value="1"/>
</dbReference>
<dbReference type="CDD" id="cd16917">
    <property type="entry name" value="HATPase_UhpB-NarQ-NarX-like"/>
    <property type="match status" value="1"/>
</dbReference>
<comment type="caution">
    <text evidence="8">The sequence shown here is derived from an EMBL/GenBank/DDBJ whole genome shotgun (WGS) entry which is preliminary data.</text>
</comment>
<dbReference type="RefSeq" id="WP_203664342.1">
    <property type="nucleotide sequence ID" value="NZ_BAAAZM010000039.1"/>
</dbReference>
<dbReference type="InterPro" id="IPR036890">
    <property type="entry name" value="HATPase_C_sf"/>
</dbReference>
<dbReference type="Gene3D" id="3.30.565.10">
    <property type="entry name" value="Histidine kinase-like ATPase, C-terminal domain"/>
    <property type="match status" value="1"/>
</dbReference>
<evidence type="ECO:0000256" key="4">
    <source>
        <dbReference type="ARBA" id="ARBA00022777"/>
    </source>
</evidence>
<name>A0A8J3NE14_9ACTN</name>
<dbReference type="InterPro" id="IPR003594">
    <property type="entry name" value="HATPase_dom"/>
</dbReference>
<keyword evidence="4 8" id="KW-0418">Kinase</keyword>
<reference evidence="8" key="1">
    <citation type="submission" date="2021-01" db="EMBL/GenBank/DDBJ databases">
        <title>Whole genome shotgun sequence of Actinocatenispora rupis NBRC 107355.</title>
        <authorList>
            <person name="Komaki H."/>
            <person name="Tamura T."/>
        </authorList>
    </citation>
    <scope>NUCLEOTIDE SEQUENCE</scope>
    <source>
        <strain evidence="8">NBRC 107355</strain>
    </source>
</reference>
<dbReference type="InterPro" id="IPR050482">
    <property type="entry name" value="Sensor_HK_TwoCompSys"/>
</dbReference>
<keyword evidence="5" id="KW-0902">Two-component regulatory system</keyword>
<protein>
    <recommendedName>
        <fullName evidence="2">histidine kinase</fullName>
        <ecNumber evidence="2">2.7.13.3</ecNumber>
    </recommendedName>
</protein>
<evidence type="ECO:0000256" key="2">
    <source>
        <dbReference type="ARBA" id="ARBA00012438"/>
    </source>
</evidence>
<feature type="transmembrane region" description="Helical" evidence="6">
    <location>
        <begin position="100"/>
        <end position="119"/>
    </location>
</feature>
<feature type="transmembrane region" description="Helical" evidence="6">
    <location>
        <begin position="74"/>
        <end position="94"/>
    </location>
</feature>
<accession>A0A8J3NE14</accession>
<dbReference type="EMBL" id="BOMB01000049">
    <property type="protein sequence ID" value="GID15859.1"/>
    <property type="molecule type" value="Genomic_DNA"/>
</dbReference>
<evidence type="ECO:0000313" key="9">
    <source>
        <dbReference type="Proteomes" id="UP000612808"/>
    </source>
</evidence>
<evidence type="ECO:0000256" key="1">
    <source>
        <dbReference type="ARBA" id="ARBA00000085"/>
    </source>
</evidence>
<dbReference type="Pfam" id="PF02518">
    <property type="entry name" value="HATPase_c"/>
    <property type="match status" value="1"/>
</dbReference>
<organism evidence="8 9">
    <name type="scientific">Actinocatenispora rupis</name>
    <dbReference type="NCBI Taxonomy" id="519421"/>
    <lineage>
        <taxon>Bacteria</taxon>
        <taxon>Bacillati</taxon>
        <taxon>Actinomycetota</taxon>
        <taxon>Actinomycetes</taxon>
        <taxon>Micromonosporales</taxon>
        <taxon>Micromonosporaceae</taxon>
        <taxon>Actinocatenispora</taxon>
    </lineage>
</organism>
<gene>
    <name evidence="8" type="ORF">Aru02nite_67480</name>
</gene>
<feature type="transmembrane region" description="Helical" evidence="6">
    <location>
        <begin position="163"/>
        <end position="189"/>
    </location>
</feature>
<comment type="catalytic activity">
    <reaction evidence="1">
        <text>ATP + protein L-histidine = ADP + protein N-phospho-L-histidine.</text>
        <dbReference type="EC" id="2.7.13.3"/>
    </reaction>
</comment>
<dbReference type="GO" id="GO:0004673">
    <property type="term" value="F:protein histidine kinase activity"/>
    <property type="evidence" value="ECO:0007669"/>
    <property type="project" value="UniProtKB-EC"/>
</dbReference>
<sequence>MIGRALGEGGFLGTLLRGGVAVVAVGPPVPTEAADPKPVPAWRRVAMLLGPSAGPVGPDALLHRAGRYLLLAPVAYRMLALPVPVGMLLAVYGVTGLGPVVPVAVALGALNLAMIALVLTRPVLSDGRLRAALLADLVVTVAANVLAAASVPGPLDSPYHDVFWGYLVGTVVLWAGAAGIHASLFPLALSVPTQAAMNWLSDTGSDWVGALGRFGWLALAVVLTALVLALFGMGVRLAMLVGMRAGRQAERARVLRGMHDTVLQTLEAMALSAGLDHAEPAVALAELRGMARSQAGLLRRALGEETDHVQRQFTDDLAEVVAEAVVDGLPTELVVADVDESGLCAARRTALRDAVREALRNTRKHAGRCDALVRVDDADGGIRVVVRDHGRGFVVDEARLGFGLAESVRARLAEVGGTAHIESWPGRGTRITLWTPR</sequence>
<dbReference type="EC" id="2.7.13.3" evidence="2"/>
<proteinExistence type="predicted"/>
<evidence type="ECO:0000256" key="3">
    <source>
        <dbReference type="ARBA" id="ARBA00022679"/>
    </source>
</evidence>
<keyword evidence="6" id="KW-0472">Membrane</keyword>
<keyword evidence="6" id="KW-1133">Transmembrane helix</keyword>
<dbReference type="AlphaFoldDB" id="A0A8J3NE14"/>
<evidence type="ECO:0000313" key="8">
    <source>
        <dbReference type="EMBL" id="GID15859.1"/>
    </source>
</evidence>
<dbReference type="PANTHER" id="PTHR24421">
    <property type="entry name" value="NITRATE/NITRITE SENSOR PROTEIN NARX-RELATED"/>
    <property type="match status" value="1"/>
</dbReference>
<dbReference type="Proteomes" id="UP000612808">
    <property type="component" value="Unassembled WGS sequence"/>
</dbReference>
<evidence type="ECO:0000259" key="7">
    <source>
        <dbReference type="Pfam" id="PF02518"/>
    </source>
</evidence>
<dbReference type="SUPFAM" id="SSF55874">
    <property type="entry name" value="ATPase domain of HSP90 chaperone/DNA topoisomerase II/histidine kinase"/>
    <property type="match status" value="1"/>
</dbReference>
<evidence type="ECO:0000256" key="5">
    <source>
        <dbReference type="ARBA" id="ARBA00023012"/>
    </source>
</evidence>
<dbReference type="GO" id="GO:0000160">
    <property type="term" value="P:phosphorelay signal transduction system"/>
    <property type="evidence" value="ECO:0007669"/>
    <property type="project" value="UniProtKB-KW"/>
</dbReference>
<feature type="domain" description="Histidine kinase/HSP90-like ATPase" evidence="7">
    <location>
        <begin position="348"/>
        <end position="436"/>
    </location>
</feature>
<feature type="transmembrane region" description="Helical" evidence="6">
    <location>
        <begin position="131"/>
        <end position="151"/>
    </location>
</feature>
<evidence type="ECO:0000256" key="6">
    <source>
        <dbReference type="SAM" id="Phobius"/>
    </source>
</evidence>
<keyword evidence="9" id="KW-1185">Reference proteome</keyword>